<dbReference type="Gene3D" id="3.30.560.10">
    <property type="entry name" value="Glucose Oxidase, domain 3"/>
    <property type="match status" value="1"/>
</dbReference>
<dbReference type="PIRSF" id="PIRSF000137">
    <property type="entry name" value="Alcohol_oxidase"/>
    <property type="match status" value="1"/>
</dbReference>
<evidence type="ECO:0000259" key="7">
    <source>
        <dbReference type="PROSITE" id="PS00624"/>
    </source>
</evidence>
<dbReference type="InterPro" id="IPR012132">
    <property type="entry name" value="GMC_OxRdtase"/>
</dbReference>
<organism evidence="8 9">
    <name type="scientific">Mesorhizobium argentiipisi</name>
    <dbReference type="NCBI Taxonomy" id="3015175"/>
    <lineage>
        <taxon>Bacteria</taxon>
        <taxon>Pseudomonadati</taxon>
        <taxon>Pseudomonadota</taxon>
        <taxon>Alphaproteobacteria</taxon>
        <taxon>Hyphomicrobiales</taxon>
        <taxon>Phyllobacteriaceae</taxon>
        <taxon>Mesorhizobium</taxon>
    </lineage>
</organism>
<dbReference type="Pfam" id="PF00732">
    <property type="entry name" value="GMC_oxred_N"/>
    <property type="match status" value="1"/>
</dbReference>
<dbReference type="EMBL" id="JAPYKO010000005">
    <property type="protein sequence ID" value="MEI9402498.1"/>
    <property type="molecule type" value="Genomic_DNA"/>
</dbReference>
<keyword evidence="4 5" id="KW-0274">FAD</keyword>
<dbReference type="SUPFAM" id="SSF51905">
    <property type="entry name" value="FAD/NAD(P)-binding domain"/>
    <property type="match status" value="1"/>
</dbReference>
<evidence type="ECO:0000313" key="9">
    <source>
        <dbReference type="Proteomes" id="UP001366503"/>
    </source>
</evidence>
<evidence type="ECO:0000256" key="3">
    <source>
        <dbReference type="ARBA" id="ARBA00022630"/>
    </source>
</evidence>
<evidence type="ECO:0000256" key="4">
    <source>
        <dbReference type="ARBA" id="ARBA00022827"/>
    </source>
</evidence>
<feature type="domain" description="Glucose-methanol-choline oxidoreductase N-terminal" evidence="6">
    <location>
        <begin position="85"/>
        <end position="108"/>
    </location>
</feature>
<dbReference type="InterPro" id="IPR036188">
    <property type="entry name" value="FAD/NAD-bd_sf"/>
</dbReference>
<comment type="cofactor">
    <cofactor evidence="1">
        <name>FAD</name>
        <dbReference type="ChEBI" id="CHEBI:57692"/>
    </cofactor>
</comment>
<accession>A0ABU8KBY4</accession>
<dbReference type="Gene3D" id="3.50.50.60">
    <property type="entry name" value="FAD/NAD(P)-binding domain"/>
    <property type="match status" value="1"/>
</dbReference>
<dbReference type="PROSITE" id="PS51257">
    <property type="entry name" value="PROKAR_LIPOPROTEIN"/>
    <property type="match status" value="1"/>
</dbReference>
<keyword evidence="3 5" id="KW-0285">Flavoprotein</keyword>
<evidence type="ECO:0000259" key="6">
    <source>
        <dbReference type="PROSITE" id="PS00623"/>
    </source>
</evidence>
<sequence length="548" mass="59803">MASRLASEVDYIVVGGGSAGCVVASRLSEDASISVCMLEYGRRNNSALVRWPAGYAKLQGEKNRYEWMTVPQKHLQNRRIPTPQGKLLGGGSSVNSMVYIRGNRNDYDNWAELGNDRWSYADVLSYFRKSEDNERLDDEFHGVGGPLGVSDQRSPCDLTRMFLRAGQELGYRFNHDFNGTRQAGVGFLQVTQRNVRRCSAAHAFIYPAESRPNLKVMTGVRVTRVLVENGRAIAVEYAVPGSREPQVVRARREVVVSGGAINTPKILLLSGIGPADEIARHGLKPVHDLPGVGKNLQDHLSAFTGMRLNKPISYSGQDKGLRAIRHGIEFLMFGTGAITSCVVEGGLFMSTTGNDLWPDTQMHFIPAGLSMHKEIVGHGITLAAANLRPQSRGEVALASGDFRDEPLIDPKFLSEEPDLRRNIDGIKAARELLHTRAFSSVFQSEESPGPDIRTDKEIGKYVREVAKTDFHPVGTCKMGSDKMAVVDQDLKMHGLEGLRVIDASVMPAIISGNTNAASIMIGERGADAILGRRLSPAISDPRPATVAS</sequence>
<dbReference type="PANTHER" id="PTHR11552:SF147">
    <property type="entry name" value="CHOLINE DEHYDROGENASE, MITOCHONDRIAL"/>
    <property type="match status" value="1"/>
</dbReference>
<protein>
    <submittedName>
        <fullName evidence="8">GMC family oxidoreductase N-terminal domain-containing protein</fullName>
    </submittedName>
</protein>
<gene>
    <name evidence="8" type="ORF">O7A05_10050</name>
</gene>
<evidence type="ECO:0000256" key="1">
    <source>
        <dbReference type="ARBA" id="ARBA00001974"/>
    </source>
</evidence>
<dbReference type="Pfam" id="PF05199">
    <property type="entry name" value="GMC_oxred_C"/>
    <property type="match status" value="1"/>
</dbReference>
<name>A0ABU8KBY4_9HYPH</name>
<dbReference type="RefSeq" id="WP_337092861.1">
    <property type="nucleotide sequence ID" value="NZ_JAPYKO010000005.1"/>
</dbReference>
<dbReference type="PANTHER" id="PTHR11552">
    <property type="entry name" value="GLUCOSE-METHANOL-CHOLINE GMC OXIDOREDUCTASE"/>
    <property type="match status" value="1"/>
</dbReference>
<evidence type="ECO:0000256" key="2">
    <source>
        <dbReference type="ARBA" id="ARBA00010790"/>
    </source>
</evidence>
<feature type="domain" description="Glucose-methanol-choline oxidoreductase N-terminal" evidence="7">
    <location>
        <begin position="259"/>
        <end position="273"/>
    </location>
</feature>
<dbReference type="Proteomes" id="UP001366503">
    <property type="component" value="Unassembled WGS sequence"/>
</dbReference>
<keyword evidence="9" id="KW-1185">Reference proteome</keyword>
<dbReference type="InterPro" id="IPR007867">
    <property type="entry name" value="GMC_OxRtase_C"/>
</dbReference>
<dbReference type="PROSITE" id="PS00624">
    <property type="entry name" value="GMC_OXRED_2"/>
    <property type="match status" value="1"/>
</dbReference>
<evidence type="ECO:0000256" key="5">
    <source>
        <dbReference type="RuleBase" id="RU003968"/>
    </source>
</evidence>
<dbReference type="SUPFAM" id="SSF54373">
    <property type="entry name" value="FAD-linked reductases, C-terminal domain"/>
    <property type="match status" value="1"/>
</dbReference>
<proteinExistence type="inferred from homology"/>
<reference evidence="8 9" key="1">
    <citation type="submission" date="2022-12" db="EMBL/GenBank/DDBJ databases">
        <authorList>
            <person name="Muema E."/>
        </authorList>
    </citation>
    <scope>NUCLEOTIDE SEQUENCE [LARGE SCALE GENOMIC DNA]</scope>
    <source>
        <strain evidence="9">1330</strain>
    </source>
</reference>
<dbReference type="PROSITE" id="PS00623">
    <property type="entry name" value="GMC_OXRED_1"/>
    <property type="match status" value="1"/>
</dbReference>
<comment type="caution">
    <text evidence="8">The sequence shown here is derived from an EMBL/GenBank/DDBJ whole genome shotgun (WGS) entry which is preliminary data.</text>
</comment>
<dbReference type="InterPro" id="IPR000172">
    <property type="entry name" value="GMC_OxRdtase_N"/>
</dbReference>
<comment type="similarity">
    <text evidence="2 5">Belongs to the GMC oxidoreductase family.</text>
</comment>
<evidence type="ECO:0000313" key="8">
    <source>
        <dbReference type="EMBL" id="MEI9402498.1"/>
    </source>
</evidence>